<evidence type="ECO:0000313" key="2">
    <source>
        <dbReference type="EMBL" id="KAG5458664.1"/>
    </source>
</evidence>
<comment type="caution">
    <text evidence="2">The sequence shown here is derived from an EMBL/GenBank/DDBJ whole genome shotgun (WGS) entry which is preliminary data.</text>
</comment>
<reference evidence="2 3" key="1">
    <citation type="journal article" name="Sci. Rep.">
        <title>Genome-scale phylogenetic analyses confirm Olpidium as the closest living zoosporic fungus to the non-flagellated, terrestrial fungi.</title>
        <authorList>
            <person name="Chang Y."/>
            <person name="Rochon D."/>
            <person name="Sekimoto S."/>
            <person name="Wang Y."/>
            <person name="Chovatia M."/>
            <person name="Sandor L."/>
            <person name="Salamov A."/>
            <person name="Grigoriev I.V."/>
            <person name="Stajich J.E."/>
            <person name="Spatafora J.W."/>
        </authorList>
    </citation>
    <scope>NUCLEOTIDE SEQUENCE [LARGE SCALE GENOMIC DNA]</scope>
    <source>
        <strain evidence="2">S191</strain>
    </source>
</reference>
<sequence length="116" mass="12891">MSDPFGLVRSHVHRPAVSSPFGSCRGAETVERIAQLAARVRRYIAFAARKLHEHAPGDVEAFARPRDPRQQPEVRGHRAPRAEVFLEERLAPAPPDLAALAQFEDEGVPCHKRLLA</sequence>
<keyword evidence="3" id="KW-1185">Reference proteome</keyword>
<organism evidence="2 3">
    <name type="scientific">Olpidium bornovanus</name>
    <dbReference type="NCBI Taxonomy" id="278681"/>
    <lineage>
        <taxon>Eukaryota</taxon>
        <taxon>Fungi</taxon>
        <taxon>Fungi incertae sedis</taxon>
        <taxon>Olpidiomycota</taxon>
        <taxon>Olpidiomycotina</taxon>
        <taxon>Olpidiomycetes</taxon>
        <taxon>Olpidiales</taxon>
        <taxon>Olpidiaceae</taxon>
        <taxon>Olpidium</taxon>
    </lineage>
</organism>
<gene>
    <name evidence="2" type="ORF">BJ554DRAFT_1072</name>
</gene>
<dbReference type="Proteomes" id="UP000673691">
    <property type="component" value="Unassembled WGS sequence"/>
</dbReference>
<accession>A0A8H8DHE4</accession>
<name>A0A8H8DHE4_9FUNG</name>
<proteinExistence type="predicted"/>
<dbReference type="EMBL" id="JAEFCI010008112">
    <property type="protein sequence ID" value="KAG5458664.1"/>
    <property type="molecule type" value="Genomic_DNA"/>
</dbReference>
<evidence type="ECO:0000313" key="3">
    <source>
        <dbReference type="Proteomes" id="UP000673691"/>
    </source>
</evidence>
<feature type="region of interest" description="Disordered" evidence="1">
    <location>
        <begin position="58"/>
        <end position="81"/>
    </location>
</feature>
<dbReference type="AlphaFoldDB" id="A0A8H8DHE4"/>
<evidence type="ECO:0000256" key="1">
    <source>
        <dbReference type="SAM" id="MobiDB-lite"/>
    </source>
</evidence>
<protein>
    <submittedName>
        <fullName evidence="2">Uncharacterized protein</fullName>
    </submittedName>
</protein>